<dbReference type="RefSeq" id="WP_193502782.1">
    <property type="nucleotide sequence ID" value="NZ_JADCKC010000003.1"/>
</dbReference>
<evidence type="ECO:0000313" key="3">
    <source>
        <dbReference type="Proteomes" id="UP000768567"/>
    </source>
</evidence>
<dbReference type="Proteomes" id="UP000768567">
    <property type="component" value="Unassembled WGS sequence"/>
</dbReference>
<reference evidence="2 3" key="1">
    <citation type="submission" date="2020-10" db="EMBL/GenBank/DDBJ databases">
        <title>ChiBAC.</title>
        <authorList>
            <person name="Zenner C."/>
            <person name="Hitch T.C.A."/>
            <person name="Clavel T."/>
        </authorList>
    </citation>
    <scope>NUCLEOTIDE SEQUENCE [LARGE SCALE GENOMIC DNA]</scope>
    <source>
        <strain evidence="2 3">DSM 109015</strain>
    </source>
</reference>
<gene>
    <name evidence="2" type="ORF">INF35_12180</name>
</gene>
<accession>A0ABR9R5X8</accession>
<dbReference type="EMBL" id="JADCKC010000003">
    <property type="protein sequence ID" value="MBE5038546.1"/>
    <property type="molecule type" value="Genomic_DNA"/>
</dbReference>
<feature type="transmembrane region" description="Helical" evidence="1">
    <location>
        <begin position="15"/>
        <end position="40"/>
    </location>
</feature>
<proteinExistence type="predicted"/>
<protein>
    <submittedName>
        <fullName evidence="2">Uncharacterized protein</fullName>
    </submittedName>
</protein>
<keyword evidence="1" id="KW-0812">Transmembrane</keyword>
<comment type="caution">
    <text evidence="2">The sequence shown here is derived from an EMBL/GenBank/DDBJ whole genome shotgun (WGS) entry which is preliminary data.</text>
</comment>
<keyword evidence="1" id="KW-1133">Transmembrane helix</keyword>
<keyword evidence="3" id="KW-1185">Reference proteome</keyword>
<evidence type="ECO:0000313" key="2">
    <source>
        <dbReference type="EMBL" id="MBE5038546.1"/>
    </source>
</evidence>
<sequence length="275" mass="29895">METQNPDRLPGAKRYHIPAVALGLVAGAALCLALPSLLCLGEGRALENTALDRPALANEEPEAIARDPLADALYRSRVLYGSQSDGEGEALDFGTEEVRAVLSDALEALQAAGVTDEAVTRAAEDILAGEAAETTARRLPDGTRSYAWTADGREVRMVWHPDLELPLEFAVRWDAPDALPGGNPAEGLEAWTAFLGQQDAGDWQTLPGPDYACTAYSPSRELCLYLHREEGLALWQVCSLSSQEAGELAEMLIDRREDLRLWEQTLQEAQRQNGK</sequence>
<evidence type="ECO:0000256" key="1">
    <source>
        <dbReference type="SAM" id="Phobius"/>
    </source>
</evidence>
<keyword evidence="1" id="KW-0472">Membrane</keyword>
<organism evidence="2 3">
    <name type="scientific">Gemmiger gallinarum</name>
    <dbReference type="NCBI Taxonomy" id="2779354"/>
    <lineage>
        <taxon>Bacteria</taxon>
        <taxon>Bacillati</taxon>
        <taxon>Bacillota</taxon>
        <taxon>Clostridia</taxon>
        <taxon>Eubacteriales</taxon>
        <taxon>Gemmiger</taxon>
    </lineage>
</organism>
<name>A0ABR9R5X8_9FIRM</name>